<proteinExistence type="predicted"/>
<evidence type="ECO:0000313" key="3">
    <source>
        <dbReference type="EMBL" id="HJE25752.1"/>
    </source>
</evidence>
<feature type="region of interest" description="Disordered" evidence="1">
    <location>
        <begin position="26"/>
        <end position="55"/>
    </location>
</feature>
<sequence length="110" mass="11163">MRAAALALLALLASALVAPPRAVALDRAGAARPAPSEEGGILSRPDATEAAARQAEFDRRIAERSNRAARSICAGCGSNSGGQGRTVTPALRNPGRDEPRPADPAAAPID</sequence>
<accession>A0A921E655</accession>
<evidence type="ECO:0000256" key="2">
    <source>
        <dbReference type="SAM" id="SignalP"/>
    </source>
</evidence>
<reference evidence="3" key="2">
    <citation type="submission" date="2021-09" db="EMBL/GenBank/DDBJ databases">
        <authorList>
            <person name="Gilroy R."/>
        </authorList>
    </citation>
    <scope>NUCLEOTIDE SEQUENCE</scope>
    <source>
        <strain evidence="3">316</strain>
    </source>
</reference>
<reference evidence="3" key="1">
    <citation type="journal article" date="2021" name="PeerJ">
        <title>Extensive microbial diversity within the chicken gut microbiome revealed by metagenomics and culture.</title>
        <authorList>
            <person name="Gilroy R."/>
            <person name="Ravi A."/>
            <person name="Getino M."/>
            <person name="Pursley I."/>
            <person name="Horton D.L."/>
            <person name="Alikhan N.F."/>
            <person name="Baker D."/>
            <person name="Gharbi K."/>
            <person name="Hall N."/>
            <person name="Watson M."/>
            <person name="Adriaenssens E.M."/>
            <person name="Foster-Nyarko E."/>
            <person name="Jarju S."/>
            <person name="Secka A."/>
            <person name="Antonio M."/>
            <person name="Oren A."/>
            <person name="Chaudhuri R.R."/>
            <person name="La Ragione R."/>
            <person name="Hildebrand F."/>
            <person name="Pallen M.J."/>
        </authorList>
    </citation>
    <scope>NUCLEOTIDE SEQUENCE</scope>
    <source>
        <strain evidence="3">316</strain>
    </source>
</reference>
<gene>
    <name evidence="3" type="ORF">K8W01_19060</name>
</gene>
<dbReference type="EMBL" id="DYYG01000061">
    <property type="protein sequence ID" value="HJE25752.1"/>
    <property type="molecule type" value="Genomic_DNA"/>
</dbReference>
<dbReference type="AlphaFoldDB" id="A0A921E655"/>
<feature type="region of interest" description="Disordered" evidence="1">
    <location>
        <begin position="74"/>
        <end position="110"/>
    </location>
</feature>
<dbReference type="Proteomes" id="UP000742631">
    <property type="component" value="Unassembled WGS sequence"/>
</dbReference>
<protein>
    <submittedName>
        <fullName evidence="3">Uncharacterized protein</fullName>
    </submittedName>
</protein>
<comment type="caution">
    <text evidence="3">The sequence shown here is derived from an EMBL/GenBank/DDBJ whole genome shotgun (WGS) entry which is preliminary data.</text>
</comment>
<feature type="chain" id="PRO_5037893448" evidence="2">
    <location>
        <begin position="25"/>
        <end position="110"/>
    </location>
</feature>
<evidence type="ECO:0000313" key="4">
    <source>
        <dbReference type="Proteomes" id="UP000742631"/>
    </source>
</evidence>
<organism evidence="3 4">
    <name type="scientific">Methylorubrum populi</name>
    <dbReference type="NCBI Taxonomy" id="223967"/>
    <lineage>
        <taxon>Bacteria</taxon>
        <taxon>Pseudomonadati</taxon>
        <taxon>Pseudomonadota</taxon>
        <taxon>Alphaproteobacteria</taxon>
        <taxon>Hyphomicrobiales</taxon>
        <taxon>Methylobacteriaceae</taxon>
        <taxon>Methylorubrum</taxon>
    </lineage>
</organism>
<name>A0A921E655_9HYPH</name>
<feature type="signal peptide" evidence="2">
    <location>
        <begin position="1"/>
        <end position="24"/>
    </location>
</feature>
<keyword evidence="2" id="KW-0732">Signal</keyword>
<evidence type="ECO:0000256" key="1">
    <source>
        <dbReference type="SAM" id="MobiDB-lite"/>
    </source>
</evidence>